<reference evidence="2 3" key="1">
    <citation type="submission" date="2018-12" db="EMBL/GenBank/DDBJ databases">
        <title>Draft genome sequence of Embleya hyalina NBRC 13850T.</title>
        <authorList>
            <person name="Komaki H."/>
            <person name="Hosoyama A."/>
            <person name="Kimura A."/>
            <person name="Ichikawa N."/>
            <person name="Tamura T."/>
        </authorList>
    </citation>
    <scope>NUCLEOTIDE SEQUENCE [LARGE SCALE GENOMIC DNA]</scope>
    <source>
        <strain evidence="2 3">NBRC 13850</strain>
    </source>
</reference>
<accession>A0A401YJX5</accession>
<dbReference type="EMBL" id="BIFH01000016">
    <property type="protein sequence ID" value="GCD94881.1"/>
    <property type="molecule type" value="Genomic_DNA"/>
</dbReference>
<comment type="caution">
    <text evidence="2">The sequence shown here is derived from an EMBL/GenBank/DDBJ whole genome shotgun (WGS) entry which is preliminary data.</text>
</comment>
<evidence type="ECO:0000256" key="1">
    <source>
        <dbReference type="SAM" id="MobiDB-lite"/>
    </source>
</evidence>
<dbReference type="Proteomes" id="UP000286931">
    <property type="component" value="Unassembled WGS sequence"/>
</dbReference>
<dbReference type="AlphaFoldDB" id="A0A401YJX5"/>
<gene>
    <name evidence="2" type="ORF">EHYA_02550</name>
</gene>
<evidence type="ECO:0000313" key="3">
    <source>
        <dbReference type="Proteomes" id="UP000286931"/>
    </source>
</evidence>
<feature type="region of interest" description="Disordered" evidence="1">
    <location>
        <begin position="1"/>
        <end position="53"/>
    </location>
</feature>
<dbReference type="RefSeq" id="WP_246126617.1">
    <property type="nucleotide sequence ID" value="NZ_BIFH01000016.1"/>
</dbReference>
<keyword evidence="3" id="KW-1185">Reference proteome</keyword>
<feature type="compositionally biased region" description="Acidic residues" evidence="1">
    <location>
        <begin position="40"/>
        <end position="53"/>
    </location>
</feature>
<protein>
    <submittedName>
        <fullName evidence="2">Uncharacterized protein</fullName>
    </submittedName>
</protein>
<sequence>MAVRGAVLTSALPTADRPNGNAGRTDNPRPDESAAAGDPVPEDDEDDGDDEDA</sequence>
<evidence type="ECO:0000313" key="2">
    <source>
        <dbReference type="EMBL" id="GCD94881.1"/>
    </source>
</evidence>
<proteinExistence type="predicted"/>
<name>A0A401YJX5_9ACTN</name>
<organism evidence="2 3">
    <name type="scientific">Embleya hyalina</name>
    <dbReference type="NCBI Taxonomy" id="516124"/>
    <lineage>
        <taxon>Bacteria</taxon>
        <taxon>Bacillati</taxon>
        <taxon>Actinomycetota</taxon>
        <taxon>Actinomycetes</taxon>
        <taxon>Kitasatosporales</taxon>
        <taxon>Streptomycetaceae</taxon>
        <taxon>Embleya</taxon>
    </lineage>
</organism>